<dbReference type="InterPro" id="IPR016169">
    <property type="entry name" value="FAD-bd_PCMH_sub2"/>
</dbReference>
<dbReference type="InterPro" id="IPR016171">
    <property type="entry name" value="Vanillyl_alc_oxidase_C-sub2"/>
</dbReference>
<dbReference type="InterPro" id="IPR010031">
    <property type="entry name" value="FAD_lactone_oxidase-like"/>
</dbReference>
<dbReference type="InterPro" id="IPR006094">
    <property type="entry name" value="Oxid_FAD_bind_N"/>
</dbReference>
<protein>
    <submittedName>
        <fullName evidence="4">FAD linked oxidase domain protein</fullName>
    </submittedName>
</protein>
<dbReference type="Gene3D" id="3.30.465.10">
    <property type="match status" value="1"/>
</dbReference>
<accession>E6WUX8</accession>
<evidence type="ECO:0000256" key="2">
    <source>
        <dbReference type="ARBA" id="ARBA00022827"/>
    </source>
</evidence>
<dbReference type="GO" id="GO:0071949">
    <property type="term" value="F:FAD binding"/>
    <property type="evidence" value="ECO:0007669"/>
    <property type="project" value="InterPro"/>
</dbReference>
<dbReference type="eggNOG" id="COG0277">
    <property type="taxonomic scope" value="Bacteria"/>
</dbReference>
<reference evidence="4 5" key="1">
    <citation type="submission" date="2011-01" db="EMBL/GenBank/DDBJ databases">
        <title>Complete sequence of Pseudoxanthomonas suwonensis 11-1.</title>
        <authorList>
            <consortium name="US DOE Joint Genome Institute"/>
            <person name="Lucas S."/>
            <person name="Copeland A."/>
            <person name="Lapidus A."/>
            <person name="Cheng J.-F."/>
            <person name="Goodwin L."/>
            <person name="Pitluck S."/>
            <person name="Teshima H."/>
            <person name="Detter J.C."/>
            <person name="Han C."/>
            <person name="Tapia R."/>
            <person name="Land M."/>
            <person name="Hauser L."/>
            <person name="Kyrpides N."/>
            <person name="Ivanova N."/>
            <person name="Ovchinnikova G."/>
            <person name="Siebers A.K."/>
            <person name="Allgaier M."/>
            <person name="Thelen M.P."/>
            <person name="Hugenholtz P."/>
            <person name="Gladden J."/>
            <person name="Woyke T."/>
        </authorList>
    </citation>
    <scope>NUCLEOTIDE SEQUENCE [LARGE SCALE GENOMIC DNA]</scope>
    <source>
        <strain evidence="5">11-1</strain>
    </source>
</reference>
<dbReference type="PANTHER" id="PTHR43762">
    <property type="entry name" value="L-GULONOLACTONE OXIDASE"/>
    <property type="match status" value="1"/>
</dbReference>
<keyword evidence="5" id="KW-1185">Reference proteome</keyword>
<dbReference type="Gene3D" id="1.10.45.10">
    <property type="entry name" value="Vanillyl-alcohol Oxidase, Chain A, domain 4"/>
    <property type="match status" value="1"/>
</dbReference>
<dbReference type="SUPFAM" id="SSF56176">
    <property type="entry name" value="FAD-binding/transporter-associated domain-like"/>
    <property type="match status" value="1"/>
</dbReference>
<dbReference type="InterPro" id="IPR036318">
    <property type="entry name" value="FAD-bd_PCMH-like_sf"/>
</dbReference>
<evidence type="ECO:0000259" key="3">
    <source>
        <dbReference type="PROSITE" id="PS51387"/>
    </source>
</evidence>
<gene>
    <name evidence="4" type="ordered locus">Psesu_2142</name>
</gene>
<evidence type="ECO:0000313" key="4">
    <source>
        <dbReference type="EMBL" id="ADV27977.1"/>
    </source>
</evidence>
<organism evidence="4 5">
    <name type="scientific">Pseudoxanthomonas suwonensis (strain 11-1)</name>
    <dbReference type="NCBI Taxonomy" id="743721"/>
    <lineage>
        <taxon>Bacteria</taxon>
        <taxon>Pseudomonadati</taxon>
        <taxon>Pseudomonadota</taxon>
        <taxon>Gammaproteobacteria</taxon>
        <taxon>Lysobacterales</taxon>
        <taxon>Lysobacteraceae</taxon>
        <taxon>Pseudoxanthomonas</taxon>
    </lineage>
</organism>
<evidence type="ECO:0000256" key="1">
    <source>
        <dbReference type="ARBA" id="ARBA00022630"/>
    </source>
</evidence>
<dbReference type="RefSeq" id="WP_013535804.1">
    <property type="nucleotide sequence ID" value="NC_014924.1"/>
</dbReference>
<dbReference type="KEGG" id="psu:Psesu_2142"/>
<dbReference type="HOGENOM" id="CLU_033233_0_0_6"/>
<dbReference type="STRING" id="743721.Psesu_2142"/>
<dbReference type="SUPFAM" id="SSF55103">
    <property type="entry name" value="FAD-linked oxidases, C-terminal domain"/>
    <property type="match status" value="1"/>
</dbReference>
<dbReference type="PANTHER" id="PTHR43762:SF1">
    <property type="entry name" value="D-ARABINONO-1,4-LACTONE OXIDASE"/>
    <property type="match status" value="1"/>
</dbReference>
<dbReference type="Proteomes" id="UP000008632">
    <property type="component" value="Chromosome"/>
</dbReference>
<dbReference type="GO" id="GO:0080049">
    <property type="term" value="F:L-gulono-1,4-lactone dehydrogenase activity"/>
    <property type="evidence" value="ECO:0007669"/>
    <property type="project" value="TreeGrafter"/>
</dbReference>
<keyword evidence="1" id="KW-0285">Flavoprotein</keyword>
<dbReference type="GO" id="GO:0016899">
    <property type="term" value="F:oxidoreductase activity, acting on the CH-OH group of donors, oxygen as acceptor"/>
    <property type="evidence" value="ECO:0007669"/>
    <property type="project" value="InterPro"/>
</dbReference>
<dbReference type="EMBL" id="CP002446">
    <property type="protein sequence ID" value="ADV27977.1"/>
    <property type="molecule type" value="Genomic_DNA"/>
</dbReference>
<dbReference type="PROSITE" id="PS51387">
    <property type="entry name" value="FAD_PCMH"/>
    <property type="match status" value="1"/>
</dbReference>
<dbReference type="Pfam" id="PF01565">
    <property type="entry name" value="FAD_binding_4"/>
    <property type="match status" value="1"/>
</dbReference>
<feature type="domain" description="FAD-binding PCMH-type" evidence="3">
    <location>
        <begin position="27"/>
        <end position="196"/>
    </location>
</feature>
<name>E6WUX8_PSEUU</name>
<sequence length="461" mass="50556">MGAGASLAGCRAPAPQAGIDAGDIAALDHTRIAGIVRPPGTAGVAAALQRWEGAVCIAGGRYSMGGQTRAPRALQLDLSRMDRLLWLDASALRARVQAGMRWRRLQELLDPHDLSVKVMQSYSNFSIGGSVSVNCHGRYVGHGAIAGTVRALQLVDASGQVRELSRESDGELFGAVLGGYGGLGVVTEVELDLAPNTAIARHARRVSLDEYPDWFGSEVLADPTVVLHNADLAPPAFDAPVAVTWRRTAAPLTDARRLLPTGARYTREQNLIWAATELPAGHRVRDRVLTEGVLAEPRVVMRNLEASLDVASLEPRTRRVSTYLLQEYFVPVAAFAPFARSMARILREAEVEALNISIRHAPADTTSLLRWAPEPVFCFVLYHKQRSWQRAEQAAAAWTRRLVDAALDHGGRYYLPYRLHASQAQFLRAYPGASDYAALKHRIDPDQRFRNLLLDRYLPRA</sequence>
<dbReference type="AlphaFoldDB" id="E6WUX8"/>
<evidence type="ECO:0000313" key="5">
    <source>
        <dbReference type="Proteomes" id="UP000008632"/>
    </source>
</evidence>
<keyword evidence="2" id="KW-0274">FAD</keyword>
<proteinExistence type="predicted"/>
<dbReference type="OrthoDB" id="9800184at2"/>
<dbReference type="InterPro" id="IPR016164">
    <property type="entry name" value="FAD-linked_Oxase-like_C"/>
</dbReference>
<dbReference type="InterPro" id="IPR016166">
    <property type="entry name" value="FAD-bd_PCMH"/>
</dbReference>